<dbReference type="Proteomes" id="UP000816034">
    <property type="component" value="Unassembled WGS sequence"/>
</dbReference>
<dbReference type="GO" id="GO:0036064">
    <property type="term" value="C:ciliary basal body"/>
    <property type="evidence" value="ECO:0007669"/>
    <property type="project" value="TreeGrafter"/>
</dbReference>
<evidence type="ECO:0000256" key="1">
    <source>
        <dbReference type="ARBA" id="ARBA00022598"/>
    </source>
</evidence>
<keyword evidence="6" id="KW-0067">ATP-binding</keyword>
<dbReference type="GO" id="GO:0008270">
    <property type="term" value="F:zinc ion binding"/>
    <property type="evidence" value="ECO:0007669"/>
    <property type="project" value="UniProtKB-KW"/>
</dbReference>
<evidence type="ECO:0000313" key="12">
    <source>
        <dbReference type="EMBL" id="KAG2387595.1"/>
    </source>
</evidence>
<dbReference type="Gene3D" id="3.30.470.20">
    <property type="entry name" value="ATP-grasp fold, B domain"/>
    <property type="match status" value="1"/>
</dbReference>
<evidence type="ECO:0000256" key="10">
    <source>
        <dbReference type="SAM" id="MobiDB-lite"/>
    </source>
</evidence>
<keyword evidence="13" id="KW-1185">Reference proteome</keyword>
<keyword evidence="5 9" id="KW-0862">Zinc</keyword>
<dbReference type="InterPro" id="IPR036855">
    <property type="entry name" value="Znf_CCCH_sf"/>
</dbReference>
<evidence type="ECO:0000256" key="2">
    <source>
        <dbReference type="ARBA" id="ARBA00022723"/>
    </source>
</evidence>
<keyword evidence="2 9" id="KW-0479">Metal-binding</keyword>
<dbReference type="PANTHER" id="PTHR12241:SF145">
    <property type="entry name" value="TUBULIN POLYGLUTAMYLASE TTLL5"/>
    <property type="match status" value="1"/>
</dbReference>
<evidence type="ECO:0000256" key="7">
    <source>
        <dbReference type="ARBA" id="ARBA00041448"/>
    </source>
</evidence>
<evidence type="ECO:0000256" key="3">
    <source>
        <dbReference type="ARBA" id="ARBA00022741"/>
    </source>
</evidence>
<gene>
    <name evidence="12" type="ORF">C9374_001189</name>
</gene>
<dbReference type="PANTHER" id="PTHR12241">
    <property type="entry name" value="TUBULIN POLYGLUTAMYLASE"/>
    <property type="match status" value="1"/>
</dbReference>
<evidence type="ECO:0000259" key="11">
    <source>
        <dbReference type="PROSITE" id="PS50103"/>
    </source>
</evidence>
<sequence>MSEHDSSHHHQPFIPMAKHNEEPNISTNTTCTRIKLFKSIGKHERGVCWHYRKKGFCNFGDTCKYLHLRDGEARPIGTNRVMSVETKLNHDDVLQTEEIKSHLTLEERNGSTHSNNFTSTSSMINTTTSTDTTILDKSQPIKLSYWISRAKELRFPSSVLRSSFEENGFSMIPNADEIGHYTAVFWGHTFPHTHDDWKLIIPSYTYFNHFPNSHQLSNKSLMALNFQSVDEQHSPHTIQFKSCYLPVTFYFPRQISLFLNFLKTSQVTTNYRWIIKPIGSGEGRGIRIYANSHDLLSQEFPSIPSSEIETCHITEETLNSIKKKKIVVSQYISNPMLIEGKKFDLRLFVLAVGGETERLYLYRDGIVRLASEPYSNSDDTLNNPYIHITNNTVNDKKNKVQHETIKKEYGFFCNLSLKELKEHFSKHALDWNLFWTRLTVLVKESVMLTIFDKSKQDEIYHACSHRCFEIFGFDVLIDENLNPYLLEVNSMPDLSGVSQSSHLTLQKDFTVKSKMLVSALNLVGIKIMNRNVDLGDNNGKNDAHSEYDDEQRCYREDFERIY</sequence>
<dbReference type="EMBL" id="PYSW02000012">
    <property type="protein sequence ID" value="KAG2387595.1"/>
    <property type="molecule type" value="Genomic_DNA"/>
</dbReference>
<dbReference type="GO" id="GO:0005524">
    <property type="term" value="F:ATP binding"/>
    <property type="evidence" value="ECO:0007669"/>
    <property type="project" value="UniProtKB-KW"/>
</dbReference>
<evidence type="ECO:0000256" key="8">
    <source>
        <dbReference type="ARBA" id="ARBA00049274"/>
    </source>
</evidence>
<dbReference type="GO" id="GO:0015631">
    <property type="term" value="F:tubulin binding"/>
    <property type="evidence" value="ECO:0007669"/>
    <property type="project" value="TreeGrafter"/>
</dbReference>
<feature type="region of interest" description="Disordered" evidence="10">
    <location>
        <begin position="1"/>
        <end position="25"/>
    </location>
</feature>
<dbReference type="SUPFAM" id="SSF56059">
    <property type="entry name" value="Glutathione synthetase ATP-binding domain-like"/>
    <property type="match status" value="1"/>
</dbReference>
<evidence type="ECO:0000256" key="6">
    <source>
        <dbReference type="ARBA" id="ARBA00022840"/>
    </source>
</evidence>
<dbReference type="GO" id="GO:0000226">
    <property type="term" value="P:microtubule cytoskeleton organization"/>
    <property type="evidence" value="ECO:0007669"/>
    <property type="project" value="TreeGrafter"/>
</dbReference>
<dbReference type="GO" id="GO:0070740">
    <property type="term" value="F:tubulin-glutamic acid ligase activity"/>
    <property type="evidence" value="ECO:0007669"/>
    <property type="project" value="TreeGrafter"/>
</dbReference>
<keyword evidence="4 9" id="KW-0863">Zinc-finger</keyword>
<feature type="zinc finger region" description="C3H1-type" evidence="9">
    <location>
        <begin position="47"/>
        <end position="70"/>
    </location>
</feature>
<dbReference type="Pfam" id="PF03133">
    <property type="entry name" value="TTL"/>
    <property type="match status" value="1"/>
</dbReference>
<proteinExistence type="predicted"/>
<dbReference type="InterPro" id="IPR004344">
    <property type="entry name" value="TTL/TTLL_fam"/>
</dbReference>
<feature type="domain" description="C3H1-type" evidence="11">
    <location>
        <begin position="47"/>
        <end position="70"/>
    </location>
</feature>
<dbReference type="Pfam" id="PF00642">
    <property type="entry name" value="zf-CCCH"/>
    <property type="match status" value="1"/>
</dbReference>
<evidence type="ECO:0000313" key="13">
    <source>
        <dbReference type="Proteomes" id="UP000816034"/>
    </source>
</evidence>
<dbReference type="PROSITE" id="PS51221">
    <property type="entry name" value="TTL"/>
    <property type="match status" value="1"/>
</dbReference>
<evidence type="ECO:0000256" key="4">
    <source>
        <dbReference type="ARBA" id="ARBA00022771"/>
    </source>
</evidence>
<dbReference type="RefSeq" id="XP_044551587.1">
    <property type="nucleotide sequence ID" value="XM_044687593.1"/>
</dbReference>
<dbReference type="SUPFAM" id="SSF90229">
    <property type="entry name" value="CCCH zinc finger"/>
    <property type="match status" value="1"/>
</dbReference>
<dbReference type="PROSITE" id="PS50103">
    <property type="entry name" value="ZF_C3H1"/>
    <property type="match status" value="1"/>
</dbReference>
<evidence type="ECO:0000256" key="9">
    <source>
        <dbReference type="PROSITE-ProRule" id="PRU00723"/>
    </source>
</evidence>
<comment type="catalytic activity">
    <reaction evidence="8">
        <text>L-glutamyl-[protein] + L-glutamate + ATP = gamma-L-glutamyl-L-glutamyl-[protein] + ADP + phosphate + H(+)</text>
        <dbReference type="Rhea" id="RHEA:60144"/>
        <dbReference type="Rhea" id="RHEA-COMP:10208"/>
        <dbReference type="Rhea" id="RHEA-COMP:15517"/>
        <dbReference type="ChEBI" id="CHEBI:15378"/>
        <dbReference type="ChEBI" id="CHEBI:29973"/>
        <dbReference type="ChEBI" id="CHEBI:29985"/>
        <dbReference type="ChEBI" id="CHEBI:30616"/>
        <dbReference type="ChEBI" id="CHEBI:43474"/>
        <dbReference type="ChEBI" id="CHEBI:143622"/>
        <dbReference type="ChEBI" id="CHEBI:456216"/>
    </reaction>
    <physiologicalReaction direction="left-to-right" evidence="8">
        <dbReference type="Rhea" id="RHEA:60145"/>
    </physiologicalReaction>
</comment>
<name>A0AA88KL86_NAELO</name>
<dbReference type="InterPro" id="IPR000571">
    <property type="entry name" value="Znf_CCCH"/>
</dbReference>
<keyword evidence="1" id="KW-0436">Ligase</keyword>
<dbReference type="AlphaFoldDB" id="A0AA88KL86"/>
<accession>A0AA88KL86</accession>
<evidence type="ECO:0000256" key="5">
    <source>
        <dbReference type="ARBA" id="ARBA00022833"/>
    </source>
</evidence>
<dbReference type="GeneID" id="68093645"/>
<comment type="caution">
    <text evidence="12">The sequence shown here is derived from an EMBL/GenBank/DDBJ whole genome shotgun (WGS) entry which is preliminary data.</text>
</comment>
<organism evidence="12 13">
    <name type="scientific">Naegleria lovaniensis</name>
    <name type="common">Amoeba</name>
    <dbReference type="NCBI Taxonomy" id="51637"/>
    <lineage>
        <taxon>Eukaryota</taxon>
        <taxon>Discoba</taxon>
        <taxon>Heterolobosea</taxon>
        <taxon>Tetramitia</taxon>
        <taxon>Eutetramitia</taxon>
        <taxon>Vahlkampfiidae</taxon>
        <taxon>Naegleria</taxon>
    </lineage>
</organism>
<reference evidence="12 13" key="1">
    <citation type="journal article" date="2018" name="BMC Genomics">
        <title>The genome of Naegleria lovaniensis, the basis for a comparative approach to unravel pathogenicity factors of the human pathogenic amoeba N. fowleri.</title>
        <authorList>
            <person name="Liechti N."/>
            <person name="Schurch N."/>
            <person name="Bruggmann R."/>
            <person name="Wittwer M."/>
        </authorList>
    </citation>
    <scope>NUCLEOTIDE SEQUENCE [LARGE SCALE GENOMIC DNA]</scope>
    <source>
        <strain evidence="12 13">ATCC 30569</strain>
    </source>
</reference>
<dbReference type="Gene3D" id="4.10.1000.10">
    <property type="entry name" value="Zinc finger, CCCH-type"/>
    <property type="match status" value="1"/>
</dbReference>
<protein>
    <recommendedName>
        <fullName evidence="7">Tubulin--tyrosine ligase-like protein 5</fullName>
    </recommendedName>
</protein>
<keyword evidence="3" id="KW-0547">Nucleotide-binding</keyword>